<dbReference type="InterPro" id="IPR051485">
    <property type="entry name" value="SR-CTD_assoc_factor"/>
</dbReference>
<dbReference type="Proteomes" id="UP000314982">
    <property type="component" value="Unassembled WGS sequence"/>
</dbReference>
<dbReference type="STRING" id="62062.ENSHHUP00000019426"/>
<dbReference type="Pfam" id="PF01805">
    <property type="entry name" value="Surp"/>
    <property type="match status" value="1"/>
</dbReference>
<dbReference type="SMART" id="SM00648">
    <property type="entry name" value="SWAP"/>
    <property type="match status" value="1"/>
</dbReference>
<reference evidence="3" key="1">
    <citation type="submission" date="2018-06" db="EMBL/GenBank/DDBJ databases">
        <title>Genome assembly of Danube salmon.</title>
        <authorList>
            <person name="Macqueen D.J."/>
            <person name="Gundappa M.K."/>
        </authorList>
    </citation>
    <scope>NUCLEOTIDE SEQUENCE [LARGE SCALE GENOMIC DNA]</scope>
</reference>
<name>A0A4W5L3A0_9TELE</name>
<dbReference type="AlphaFoldDB" id="A0A4W5L3A0"/>
<dbReference type="SUPFAM" id="SSF109905">
    <property type="entry name" value="Surp module (SWAP domain)"/>
    <property type="match status" value="1"/>
</dbReference>
<dbReference type="PANTHER" id="PTHR23140:SF0">
    <property type="entry name" value="U2 SNRNP-ASSOCIATED SURP MOTIF-CONTAINING PROTEIN"/>
    <property type="match status" value="1"/>
</dbReference>
<dbReference type="GO" id="GO:0005634">
    <property type="term" value="C:nucleus"/>
    <property type="evidence" value="ECO:0007669"/>
    <property type="project" value="TreeGrafter"/>
</dbReference>
<protein>
    <recommendedName>
        <fullName evidence="1">SURP motif domain-containing protein</fullName>
    </recommendedName>
</protein>
<organism evidence="2 3">
    <name type="scientific">Hucho hucho</name>
    <name type="common">huchen</name>
    <dbReference type="NCBI Taxonomy" id="62062"/>
    <lineage>
        <taxon>Eukaryota</taxon>
        <taxon>Metazoa</taxon>
        <taxon>Chordata</taxon>
        <taxon>Craniata</taxon>
        <taxon>Vertebrata</taxon>
        <taxon>Euteleostomi</taxon>
        <taxon>Actinopterygii</taxon>
        <taxon>Neopterygii</taxon>
        <taxon>Teleostei</taxon>
        <taxon>Protacanthopterygii</taxon>
        <taxon>Salmoniformes</taxon>
        <taxon>Salmonidae</taxon>
        <taxon>Salmoninae</taxon>
        <taxon>Hucho</taxon>
    </lineage>
</organism>
<dbReference type="PROSITE" id="PS50128">
    <property type="entry name" value="SURP"/>
    <property type="match status" value="1"/>
</dbReference>
<reference evidence="2" key="3">
    <citation type="submission" date="2025-09" db="UniProtKB">
        <authorList>
            <consortium name="Ensembl"/>
        </authorList>
    </citation>
    <scope>IDENTIFICATION</scope>
</reference>
<sequence>MIEFVVREGPMFEAMIMNRELNNPLYRFLFENQSPAHVYYRWKLYSILQVSMDQPIIWHLLLHHVLPFLPSSLASMTG</sequence>
<dbReference type="Ensembl" id="ENSHHUT00000020146.1">
    <property type="protein sequence ID" value="ENSHHUP00000019426.1"/>
    <property type="gene ID" value="ENSHHUG00000012150.1"/>
</dbReference>
<keyword evidence="3" id="KW-1185">Reference proteome</keyword>
<dbReference type="InterPro" id="IPR000061">
    <property type="entry name" value="Surp"/>
</dbReference>
<proteinExistence type="predicted"/>
<reference evidence="2" key="2">
    <citation type="submission" date="2025-08" db="UniProtKB">
        <authorList>
            <consortium name="Ensembl"/>
        </authorList>
    </citation>
    <scope>IDENTIFICATION</scope>
</reference>
<dbReference type="PANTHER" id="PTHR23140">
    <property type="entry name" value="RNA PROCESSING PROTEIN LD23810P"/>
    <property type="match status" value="1"/>
</dbReference>
<dbReference type="GeneTree" id="ENSGT00390000010687"/>
<dbReference type="Gene3D" id="1.10.10.790">
    <property type="entry name" value="Surp module"/>
    <property type="match status" value="1"/>
</dbReference>
<evidence type="ECO:0000313" key="3">
    <source>
        <dbReference type="Proteomes" id="UP000314982"/>
    </source>
</evidence>
<dbReference type="GO" id="GO:0006396">
    <property type="term" value="P:RNA processing"/>
    <property type="evidence" value="ECO:0007669"/>
    <property type="project" value="InterPro"/>
</dbReference>
<dbReference type="InterPro" id="IPR035967">
    <property type="entry name" value="SWAP/Surp_sf"/>
</dbReference>
<dbReference type="GO" id="GO:0003723">
    <property type="term" value="F:RNA binding"/>
    <property type="evidence" value="ECO:0007669"/>
    <property type="project" value="InterPro"/>
</dbReference>
<accession>A0A4W5L3A0</accession>
<evidence type="ECO:0000259" key="1">
    <source>
        <dbReference type="PROSITE" id="PS50128"/>
    </source>
</evidence>
<evidence type="ECO:0000313" key="2">
    <source>
        <dbReference type="Ensembl" id="ENSHHUP00000019426.1"/>
    </source>
</evidence>
<feature type="domain" description="SURP motif" evidence="1">
    <location>
        <begin position="1"/>
        <end position="40"/>
    </location>
</feature>